<dbReference type="SUPFAM" id="SSF46785">
    <property type="entry name" value="Winged helix' DNA-binding domain"/>
    <property type="match status" value="1"/>
</dbReference>
<dbReference type="InterPro" id="IPR053953">
    <property type="entry name" value="NirdL-like_HTH"/>
</dbReference>
<feature type="domain" description="Siroheme decarboxylase NirL-like HTH" evidence="7">
    <location>
        <begin position="15"/>
        <end position="61"/>
    </location>
</feature>
<dbReference type="EMBL" id="MT630974">
    <property type="protein sequence ID" value="QNO44485.1"/>
    <property type="molecule type" value="Genomic_DNA"/>
</dbReference>
<dbReference type="Pfam" id="PF17805">
    <property type="entry name" value="AsnC_trans_reg2"/>
    <property type="match status" value="1"/>
</dbReference>
<keyword evidence="1" id="KW-0456">Lyase</keyword>
<dbReference type="EMBL" id="MT630876">
    <property type="protein sequence ID" value="QNO43932.1"/>
    <property type="molecule type" value="Genomic_DNA"/>
</dbReference>
<evidence type="ECO:0000313" key="10">
    <source>
        <dbReference type="EMBL" id="QNO44485.1"/>
    </source>
</evidence>
<dbReference type="PANTHER" id="PTHR43413">
    <property type="entry name" value="TRANSCRIPTIONAL REGULATOR, ASNC FAMILY"/>
    <property type="match status" value="1"/>
</dbReference>
<protein>
    <recommendedName>
        <fullName evidence="4">siroheme decarboxylase</fullName>
        <ecNumber evidence="4">4.1.1.111</ecNumber>
    </recommendedName>
</protein>
<evidence type="ECO:0000313" key="12">
    <source>
        <dbReference type="EMBL" id="QNO45217.1"/>
    </source>
</evidence>
<dbReference type="InterPro" id="IPR050684">
    <property type="entry name" value="HTH-Siroheme_Decarb"/>
</dbReference>
<dbReference type="Pfam" id="PF22451">
    <property type="entry name" value="NirdL-like_HTH"/>
    <property type="match status" value="1"/>
</dbReference>
<comment type="pathway">
    <text evidence="2">Porphyrin-containing compound metabolism.</text>
</comment>
<reference evidence="11" key="1">
    <citation type="submission" date="2020-06" db="EMBL/GenBank/DDBJ databases">
        <title>Unique genomic features of the anaerobic methanotrophic archaea.</title>
        <authorList>
            <person name="Chadwick G.L."/>
            <person name="Skennerton C.T."/>
            <person name="Laso-Perez R."/>
            <person name="Leu A.O."/>
            <person name="Speth D.R."/>
            <person name="Yu H."/>
            <person name="Morgan-Lang C."/>
            <person name="Hatzenpichler R."/>
            <person name="Goudeau D."/>
            <person name="Malmstrom R."/>
            <person name="Brazelton W.J."/>
            <person name="Woyke T."/>
            <person name="Hallam S.J."/>
            <person name="Tyson G.W."/>
            <person name="Wegener G."/>
            <person name="Boetius A."/>
            <person name="Orphan V."/>
        </authorList>
    </citation>
    <scope>NUCLEOTIDE SEQUENCE</scope>
</reference>
<dbReference type="Gene3D" id="3.30.70.3460">
    <property type="match status" value="1"/>
</dbReference>
<dbReference type="PROSITE" id="PS00519">
    <property type="entry name" value="HTH_ASNC_1"/>
    <property type="match status" value="1"/>
</dbReference>
<accession>A0A7G9Y9C8</accession>
<evidence type="ECO:0000256" key="4">
    <source>
        <dbReference type="ARBA" id="ARBA00023471"/>
    </source>
</evidence>
<dbReference type="InterPro" id="IPR036390">
    <property type="entry name" value="WH_DNA-bd_sf"/>
</dbReference>
<dbReference type="AlphaFoldDB" id="A0A7G9Y9C8"/>
<comment type="similarity">
    <text evidence="3">Belongs to the Ahb/Nir family.</text>
</comment>
<gene>
    <name evidence="10" type="ORF">ELEJOALA_00031</name>
    <name evidence="11" type="ORF">JBICLBBK_00016</name>
    <name evidence="12" type="ORF">KDMJNAGO_00031</name>
    <name evidence="9" type="ORF">NANOEKIO_00031</name>
    <name evidence="8" type="ORF">PLNDPPDD_00005</name>
</gene>
<evidence type="ECO:0000313" key="11">
    <source>
        <dbReference type="EMBL" id="QNO44612.1"/>
    </source>
</evidence>
<dbReference type="EMBL" id="MT630989">
    <property type="protein sequence ID" value="QNO44612.1"/>
    <property type="molecule type" value="Genomic_DNA"/>
</dbReference>
<evidence type="ECO:0000259" key="6">
    <source>
        <dbReference type="Pfam" id="PF17805"/>
    </source>
</evidence>
<evidence type="ECO:0000256" key="5">
    <source>
        <dbReference type="ARBA" id="ARBA00048470"/>
    </source>
</evidence>
<dbReference type="InterPro" id="IPR019888">
    <property type="entry name" value="Tscrpt_reg_AsnC-like"/>
</dbReference>
<name>A0A7G9Y9C8_9EURY</name>
<evidence type="ECO:0000256" key="2">
    <source>
        <dbReference type="ARBA" id="ARBA00023444"/>
    </source>
</evidence>
<evidence type="ECO:0000256" key="1">
    <source>
        <dbReference type="ARBA" id="ARBA00023239"/>
    </source>
</evidence>
<comment type="catalytic activity">
    <reaction evidence="5">
        <text>siroheme + 2 H(+) = 12,18-didecarboxysiroheme + 2 CO2</text>
        <dbReference type="Rhea" id="RHEA:19093"/>
        <dbReference type="ChEBI" id="CHEBI:15378"/>
        <dbReference type="ChEBI" id="CHEBI:16526"/>
        <dbReference type="ChEBI" id="CHEBI:60052"/>
        <dbReference type="ChEBI" id="CHEBI:140497"/>
        <dbReference type="EC" id="4.1.1.111"/>
    </reaction>
</comment>
<organism evidence="11">
    <name type="scientific">Candidatus Methanogaster sp. ANME-2c ERB4</name>
    <dbReference type="NCBI Taxonomy" id="2759911"/>
    <lineage>
        <taxon>Archaea</taxon>
        <taxon>Methanobacteriati</taxon>
        <taxon>Methanobacteriota</taxon>
        <taxon>Stenosarchaea group</taxon>
        <taxon>Methanomicrobia</taxon>
        <taxon>Methanosarcinales</taxon>
        <taxon>ANME-2 cluster</taxon>
        <taxon>Candidatus Methanogasteraceae</taxon>
        <taxon>Candidatus Methanogaster</taxon>
    </lineage>
</organism>
<evidence type="ECO:0000256" key="3">
    <source>
        <dbReference type="ARBA" id="ARBA00023457"/>
    </source>
</evidence>
<dbReference type="GO" id="GO:0016829">
    <property type="term" value="F:lyase activity"/>
    <property type="evidence" value="ECO:0007669"/>
    <property type="project" value="UniProtKB-KW"/>
</dbReference>
<dbReference type="EMBL" id="MT630854">
    <property type="protein sequence ID" value="QNO43721.1"/>
    <property type="molecule type" value="Genomic_DNA"/>
</dbReference>
<dbReference type="InterPro" id="IPR040523">
    <property type="entry name" value="AsnC_trans_reg2"/>
</dbReference>
<dbReference type="NCBIfam" id="NF040707">
    <property type="entry name" value="Siroheme_Dcarb_AhbB"/>
    <property type="match status" value="1"/>
</dbReference>
<dbReference type="EMBL" id="MT631079">
    <property type="protein sequence ID" value="QNO45217.1"/>
    <property type="molecule type" value="Genomic_DNA"/>
</dbReference>
<evidence type="ECO:0000259" key="7">
    <source>
        <dbReference type="Pfam" id="PF22451"/>
    </source>
</evidence>
<dbReference type="InterPro" id="IPR053431">
    <property type="entry name" value="AhbB-like"/>
</dbReference>
<dbReference type="InterPro" id="IPR019885">
    <property type="entry name" value="Tscrpt_reg_HTH_AsnC-type_CS"/>
</dbReference>
<feature type="domain" description="Siroheme decarboxylase AsnC-like ligand binding" evidence="6">
    <location>
        <begin position="72"/>
        <end position="156"/>
    </location>
</feature>
<dbReference type="SMART" id="SM00344">
    <property type="entry name" value="HTH_ASNC"/>
    <property type="match status" value="1"/>
</dbReference>
<evidence type="ECO:0000313" key="9">
    <source>
        <dbReference type="EMBL" id="QNO43932.1"/>
    </source>
</evidence>
<proteinExistence type="inferred from homology"/>
<dbReference type="PANTHER" id="PTHR43413:SF1">
    <property type="entry name" value="SIROHEME DECARBOXYLASE NIRL SUBUNIT"/>
    <property type="match status" value="1"/>
</dbReference>
<evidence type="ECO:0000313" key="8">
    <source>
        <dbReference type="EMBL" id="QNO43721.1"/>
    </source>
</evidence>
<sequence length="162" mass="18576">MINQGGRDVRMDESDLKLIRLTQDGIELVPNPFKEIADELGVSEDEVTDRIESLIERGIIRRFGASIGHRTLGIVANAMCAWNVPDERTEEVGAVMAGFDEVSHCYERLRYPEWDYNLYTMIHARTREECEHVAHEISRATAISDYTILFSEKEFKKTGVRI</sequence>
<dbReference type="EC" id="4.1.1.111" evidence="4"/>